<comment type="caution">
    <text evidence="8">The sequence shown here is derived from an EMBL/GenBank/DDBJ whole genome shotgun (WGS) entry which is preliminary data.</text>
</comment>
<dbReference type="Pfam" id="PF03168">
    <property type="entry name" value="LEA_2"/>
    <property type="match status" value="1"/>
</dbReference>
<feature type="transmembrane region" description="Helical" evidence="6">
    <location>
        <begin position="99"/>
        <end position="127"/>
    </location>
</feature>
<evidence type="ECO:0000256" key="4">
    <source>
        <dbReference type="ARBA" id="ARBA00023136"/>
    </source>
</evidence>
<sequence length="305" mass="33214">MSENKVHPMLGQVQPSAPPLFADGSSRLDSGTSEKSIYKEQETSLLRDQGQPHRFYPVYGLSIPPSPPARSSHSAASVAKAADRSRISRPRRGNGRGCGCCLVSFVATLVAIALILGVLALVTYLAVRPKAPKFSVAKATLKKFDLNNSTNSDGGAFLLDTDLVLSMQARNLNKKLGFYYDYATVALLYHGERVAESLITAFSQPHRSTTSLSVPLKGRNTSLAPAAGADLQSSLVRDGFVSLRSTLKTRARVKMGLWKSKRYRVKIICDFQLDHARTARAPKDADIAPNTCKVRVRIAHITFTL</sequence>
<name>A0A8T2R475_CERRI</name>
<evidence type="ECO:0000256" key="1">
    <source>
        <dbReference type="ARBA" id="ARBA00004167"/>
    </source>
</evidence>
<dbReference type="InterPro" id="IPR044839">
    <property type="entry name" value="NDR1-like"/>
</dbReference>
<dbReference type="GO" id="GO:0098542">
    <property type="term" value="P:defense response to other organism"/>
    <property type="evidence" value="ECO:0007669"/>
    <property type="project" value="InterPro"/>
</dbReference>
<dbReference type="PANTHER" id="PTHR31234">
    <property type="entry name" value="LATE EMBRYOGENESIS ABUNDANT (LEA) HYDROXYPROLINE-RICH GLYCOPROTEIN FAMILY"/>
    <property type="match status" value="1"/>
</dbReference>
<feature type="region of interest" description="Disordered" evidence="5">
    <location>
        <begin position="66"/>
        <end position="94"/>
    </location>
</feature>
<dbReference type="OMA" id="DIAPNTC"/>
<accession>A0A8T2R475</accession>
<keyword evidence="3 6" id="KW-1133">Transmembrane helix</keyword>
<reference evidence="8" key="1">
    <citation type="submission" date="2021-08" db="EMBL/GenBank/DDBJ databases">
        <title>WGS assembly of Ceratopteris richardii.</title>
        <authorList>
            <person name="Marchant D.B."/>
            <person name="Chen G."/>
            <person name="Jenkins J."/>
            <person name="Shu S."/>
            <person name="Leebens-Mack J."/>
            <person name="Grimwood J."/>
            <person name="Schmutz J."/>
            <person name="Soltis P."/>
            <person name="Soltis D."/>
            <person name="Chen Z.-H."/>
        </authorList>
    </citation>
    <scope>NUCLEOTIDE SEQUENCE</scope>
    <source>
        <strain evidence="8">Whitten #5841</strain>
        <tissue evidence="8">Leaf</tissue>
    </source>
</reference>
<organism evidence="8 9">
    <name type="scientific">Ceratopteris richardii</name>
    <name type="common">Triangle waterfern</name>
    <dbReference type="NCBI Taxonomy" id="49495"/>
    <lineage>
        <taxon>Eukaryota</taxon>
        <taxon>Viridiplantae</taxon>
        <taxon>Streptophyta</taxon>
        <taxon>Embryophyta</taxon>
        <taxon>Tracheophyta</taxon>
        <taxon>Polypodiopsida</taxon>
        <taxon>Polypodiidae</taxon>
        <taxon>Polypodiales</taxon>
        <taxon>Pteridineae</taxon>
        <taxon>Pteridaceae</taxon>
        <taxon>Parkerioideae</taxon>
        <taxon>Ceratopteris</taxon>
    </lineage>
</organism>
<feature type="compositionally biased region" description="Low complexity" evidence="5">
    <location>
        <begin position="69"/>
        <end position="80"/>
    </location>
</feature>
<evidence type="ECO:0000256" key="3">
    <source>
        <dbReference type="ARBA" id="ARBA00022989"/>
    </source>
</evidence>
<keyword evidence="4 6" id="KW-0472">Membrane</keyword>
<evidence type="ECO:0000259" key="7">
    <source>
        <dbReference type="Pfam" id="PF03168"/>
    </source>
</evidence>
<evidence type="ECO:0000313" key="9">
    <source>
        <dbReference type="Proteomes" id="UP000825935"/>
    </source>
</evidence>
<evidence type="ECO:0000256" key="5">
    <source>
        <dbReference type="SAM" id="MobiDB-lite"/>
    </source>
</evidence>
<dbReference type="EMBL" id="CM035434">
    <property type="protein sequence ID" value="KAH7291139.1"/>
    <property type="molecule type" value="Genomic_DNA"/>
</dbReference>
<dbReference type="OrthoDB" id="1889094at2759"/>
<evidence type="ECO:0000313" key="8">
    <source>
        <dbReference type="EMBL" id="KAH7291139.1"/>
    </source>
</evidence>
<evidence type="ECO:0000256" key="2">
    <source>
        <dbReference type="ARBA" id="ARBA00022692"/>
    </source>
</evidence>
<protein>
    <recommendedName>
        <fullName evidence="7">Late embryogenesis abundant protein LEA-2 subgroup domain-containing protein</fullName>
    </recommendedName>
</protein>
<evidence type="ECO:0000256" key="6">
    <source>
        <dbReference type="SAM" id="Phobius"/>
    </source>
</evidence>
<keyword evidence="2 6" id="KW-0812">Transmembrane</keyword>
<keyword evidence="9" id="KW-1185">Reference proteome</keyword>
<dbReference type="GO" id="GO:0005886">
    <property type="term" value="C:plasma membrane"/>
    <property type="evidence" value="ECO:0007669"/>
    <property type="project" value="TreeGrafter"/>
</dbReference>
<proteinExistence type="predicted"/>
<dbReference type="PANTHER" id="PTHR31234:SF2">
    <property type="entry name" value="OS05G0199100 PROTEIN"/>
    <property type="match status" value="1"/>
</dbReference>
<dbReference type="Proteomes" id="UP000825935">
    <property type="component" value="Chromosome 29"/>
</dbReference>
<feature type="region of interest" description="Disordered" evidence="5">
    <location>
        <begin position="1"/>
        <end position="46"/>
    </location>
</feature>
<feature type="domain" description="Late embryogenesis abundant protein LEA-2 subgroup" evidence="7">
    <location>
        <begin position="169"/>
        <end position="266"/>
    </location>
</feature>
<gene>
    <name evidence="8" type="ORF">KP509_29G002200</name>
</gene>
<comment type="subcellular location">
    <subcellularLocation>
        <location evidence="1">Membrane</location>
        <topology evidence="1">Single-pass membrane protein</topology>
    </subcellularLocation>
</comment>
<dbReference type="AlphaFoldDB" id="A0A8T2R475"/>
<dbReference type="InterPro" id="IPR004864">
    <property type="entry name" value="LEA_2"/>
</dbReference>